<dbReference type="PROSITE" id="PS00972">
    <property type="entry name" value="USP_1"/>
    <property type="match status" value="1"/>
</dbReference>
<evidence type="ECO:0000259" key="8">
    <source>
        <dbReference type="PROSITE" id="PS50235"/>
    </source>
</evidence>
<accession>A0A6I9SD13</accession>
<dbReference type="InterPro" id="IPR018200">
    <property type="entry name" value="USP_CS"/>
</dbReference>
<dbReference type="GO" id="GO:0005829">
    <property type="term" value="C:cytosol"/>
    <property type="evidence" value="ECO:0007669"/>
    <property type="project" value="TreeGrafter"/>
</dbReference>
<dbReference type="InterPro" id="IPR028889">
    <property type="entry name" value="USP"/>
</dbReference>
<dbReference type="GO" id="GO:0004843">
    <property type="term" value="F:cysteine-type deubiquitinase activity"/>
    <property type="evidence" value="ECO:0007669"/>
    <property type="project" value="UniProtKB-EC"/>
</dbReference>
<dbReference type="PANTHER" id="PTHR24006:SF758">
    <property type="entry name" value="UBIQUITIN CARBOXYL-TERMINAL HYDROLASE 36"/>
    <property type="match status" value="1"/>
</dbReference>
<dbReference type="OrthoDB" id="420187at2759"/>
<keyword evidence="6 10" id="KW-0378">Hydrolase</keyword>
<keyword evidence="5" id="KW-0833">Ubl conjugation pathway</keyword>
<protein>
    <recommendedName>
        <fullName evidence="3">ubiquitinyl hydrolase 1</fullName>
        <ecNumber evidence="3">3.4.19.12</ecNumber>
    </recommendedName>
</protein>
<evidence type="ECO:0000256" key="1">
    <source>
        <dbReference type="ARBA" id="ARBA00000707"/>
    </source>
</evidence>
<dbReference type="Gene3D" id="3.90.70.10">
    <property type="entry name" value="Cysteine proteinases"/>
    <property type="match status" value="1"/>
</dbReference>
<dbReference type="InterPro" id="IPR050164">
    <property type="entry name" value="Peptidase_C19"/>
</dbReference>
<dbReference type="GO" id="GO:0005634">
    <property type="term" value="C:nucleus"/>
    <property type="evidence" value="ECO:0007669"/>
    <property type="project" value="TreeGrafter"/>
</dbReference>
<dbReference type="SUPFAM" id="SSF54001">
    <property type="entry name" value="Cysteine proteinases"/>
    <property type="match status" value="1"/>
</dbReference>
<dbReference type="PANTHER" id="PTHR24006">
    <property type="entry name" value="UBIQUITIN CARBOXYL-TERMINAL HYDROLASE"/>
    <property type="match status" value="1"/>
</dbReference>
<dbReference type="GeneID" id="105059469"/>
<evidence type="ECO:0000256" key="3">
    <source>
        <dbReference type="ARBA" id="ARBA00012759"/>
    </source>
</evidence>
<dbReference type="KEGG" id="egu:105059469"/>
<dbReference type="InParanoid" id="A0A6I9SD13"/>
<evidence type="ECO:0000256" key="2">
    <source>
        <dbReference type="ARBA" id="ARBA00009085"/>
    </source>
</evidence>
<dbReference type="InterPro" id="IPR001394">
    <property type="entry name" value="Peptidase_C19_UCH"/>
</dbReference>
<dbReference type="AlphaFoldDB" id="A0A6I9SD13"/>
<keyword evidence="7" id="KW-0788">Thiol protease</keyword>
<evidence type="ECO:0000313" key="9">
    <source>
        <dbReference type="Proteomes" id="UP000504607"/>
    </source>
</evidence>
<dbReference type="Pfam" id="PF00443">
    <property type="entry name" value="UCH"/>
    <property type="match status" value="1"/>
</dbReference>
<evidence type="ECO:0000313" key="10">
    <source>
        <dbReference type="RefSeq" id="XP_010941073.1"/>
    </source>
</evidence>
<dbReference type="FunCoup" id="A0A6I9SD13">
    <property type="interactions" value="381"/>
</dbReference>
<dbReference type="GO" id="GO:0016579">
    <property type="term" value="P:protein deubiquitination"/>
    <property type="evidence" value="ECO:0007669"/>
    <property type="project" value="InterPro"/>
</dbReference>
<evidence type="ECO:0000256" key="5">
    <source>
        <dbReference type="ARBA" id="ARBA00022786"/>
    </source>
</evidence>
<keyword evidence="4" id="KW-0645">Protease</keyword>
<feature type="domain" description="USP" evidence="8">
    <location>
        <begin position="21"/>
        <end position="348"/>
    </location>
</feature>
<evidence type="ECO:0000256" key="7">
    <source>
        <dbReference type="ARBA" id="ARBA00022807"/>
    </source>
</evidence>
<reference evidence="10" key="1">
    <citation type="submission" date="2025-08" db="UniProtKB">
        <authorList>
            <consortium name="RefSeq"/>
        </authorList>
    </citation>
    <scope>IDENTIFICATION</scope>
</reference>
<organism evidence="9 10">
    <name type="scientific">Elaeis guineensis var. tenera</name>
    <name type="common">Oil palm</name>
    <dbReference type="NCBI Taxonomy" id="51953"/>
    <lineage>
        <taxon>Eukaryota</taxon>
        <taxon>Viridiplantae</taxon>
        <taxon>Streptophyta</taxon>
        <taxon>Embryophyta</taxon>
        <taxon>Tracheophyta</taxon>
        <taxon>Spermatophyta</taxon>
        <taxon>Magnoliopsida</taxon>
        <taxon>Liliopsida</taxon>
        <taxon>Arecaceae</taxon>
        <taxon>Arecoideae</taxon>
        <taxon>Cocoseae</taxon>
        <taxon>Elaeidinae</taxon>
        <taxon>Elaeis</taxon>
    </lineage>
</organism>
<dbReference type="CDD" id="cd02661">
    <property type="entry name" value="Peptidase_C19E"/>
    <property type="match status" value="1"/>
</dbReference>
<sequence>MALQMTWQQRGMQRRKAGPPLGLKNLGNTCYLNSVLQCLTYTPPLAQFCLASQHSSLCKSVFTNRDKECPFCILEWQIARSLSLDGPLEPPSKIQKFLTLFAEHFRWGRQEDAHEFLRYVIDACHNTSLKLHKRLAAISGNAPNGIPKPAAERLGEAAEGAGTVMMDIFGGALLSQVKCLTCKGESNKTDEIMDISLDLFQSNSLKDALARFFQPEVLDGNNKYSCGKCKKLSVARKQMFILRAPNVLVIQLKRFEGIHGGKINRNIEFEEVLLLSKFMYNATQDSQPEYNLFGSIVHSGFSPESGHYYAYIKDAFGRWYCCNDAHVSLSSTQEVLSQKVYILFYVRSNQSPRSSKTSSPCNFMKSLDSNGSGVLLSSKSAEGLKPPIIKPNGVSSVKSNGSIMLKNGKISQNPQIKNINLKNLGIKRAISNGNDSTEVCNSVSAPKDSKAPKCSSSNETKVMHKVEVSSEPYNNAADESISSNSVTYGSAQTLSVPDGNGCFSISKVEVHKDNGVQGVEAVRKDLDCDNSSSRMITKCHSGVSAFKRKSCDSDRVENSVQHTKQSSNLSREDVLFRTRSTCFKEQFIGELEKFKEVLAKEARSELQTCGWVHEVDNFMRTRKKSYLQAAMDDHVNGSIKRHLVLDARKTFNSQIPESVREHFIKRFKSFSNGKLLWDT</sequence>
<dbReference type="FunFam" id="3.90.70.10:FF:000118">
    <property type="entry name" value="Ubiquitin carboxyl-terminal hydrolase 25"/>
    <property type="match status" value="1"/>
</dbReference>
<evidence type="ECO:0000256" key="4">
    <source>
        <dbReference type="ARBA" id="ARBA00022670"/>
    </source>
</evidence>
<dbReference type="PROSITE" id="PS50235">
    <property type="entry name" value="USP_3"/>
    <property type="match status" value="1"/>
</dbReference>
<dbReference type="RefSeq" id="XP_010941073.1">
    <property type="nucleotide sequence ID" value="XM_010942771.3"/>
</dbReference>
<comment type="similarity">
    <text evidence="2">Belongs to the peptidase C19 family.</text>
</comment>
<dbReference type="Proteomes" id="UP000504607">
    <property type="component" value="Chromosome 1"/>
</dbReference>
<gene>
    <name evidence="10" type="primary">LOC105059469</name>
</gene>
<proteinExistence type="inferred from homology"/>
<name>A0A6I9SD13_ELAGV</name>
<dbReference type="EC" id="3.4.19.12" evidence="3"/>
<evidence type="ECO:0000256" key="6">
    <source>
        <dbReference type="ARBA" id="ARBA00022801"/>
    </source>
</evidence>
<comment type="catalytic activity">
    <reaction evidence="1">
        <text>Thiol-dependent hydrolysis of ester, thioester, amide, peptide and isopeptide bonds formed by the C-terminal Gly of ubiquitin (a 76-residue protein attached to proteins as an intracellular targeting signal).</text>
        <dbReference type="EC" id="3.4.19.12"/>
    </reaction>
</comment>
<dbReference type="InterPro" id="IPR038765">
    <property type="entry name" value="Papain-like_cys_pep_sf"/>
</dbReference>
<dbReference type="GO" id="GO:0006508">
    <property type="term" value="P:proteolysis"/>
    <property type="evidence" value="ECO:0007669"/>
    <property type="project" value="UniProtKB-KW"/>
</dbReference>
<keyword evidence="9" id="KW-1185">Reference proteome</keyword>